<feature type="domain" description="DUF6808" evidence="1">
    <location>
        <begin position="98"/>
        <end position="177"/>
    </location>
</feature>
<reference evidence="2" key="1">
    <citation type="journal article" date="2012" name="PLoS ONE">
        <title>Gene sets for utilization of primary and secondary nutrition supplies in the distal gut of endangered iberian lynx.</title>
        <authorList>
            <person name="Alcaide M."/>
            <person name="Messina E."/>
            <person name="Richter M."/>
            <person name="Bargiela R."/>
            <person name="Peplies J."/>
            <person name="Huws S.A."/>
            <person name="Newbold C.J."/>
            <person name="Golyshin P.N."/>
            <person name="Simon M.A."/>
            <person name="Lopez G."/>
            <person name="Yakimov M.M."/>
            <person name="Ferrer M."/>
        </authorList>
    </citation>
    <scope>NUCLEOTIDE SEQUENCE</scope>
</reference>
<organism evidence="2">
    <name type="scientific">gut metagenome</name>
    <dbReference type="NCBI Taxonomy" id="749906"/>
    <lineage>
        <taxon>unclassified sequences</taxon>
        <taxon>metagenomes</taxon>
        <taxon>organismal metagenomes</taxon>
    </lineage>
</organism>
<sequence length="180" mass="19973">MARFRLLLFHLLLLLAAYGFCRLIVGARRRAESAVHAVHRDTLIIRDTLRISRPVPVREEVVRYVTVKVAADSSNLANIGKDSADVPPAADHFPDTAQTVMLPITQQVYRDTAYTAWVSGYAAALDSIEVYPRTLIVRQTAQPAAKPRHWSFGIQAGYGLTPRGMQPYVGIGININLLNH</sequence>
<dbReference type="EMBL" id="AMCI01009133">
    <property type="protein sequence ID" value="EJW89977.1"/>
    <property type="molecule type" value="Genomic_DNA"/>
</dbReference>
<evidence type="ECO:0000313" key="2">
    <source>
        <dbReference type="EMBL" id="EJW89977.1"/>
    </source>
</evidence>
<protein>
    <recommendedName>
        <fullName evidence="1">DUF6808 domain-containing protein</fullName>
    </recommendedName>
</protein>
<accession>J9FK14</accession>
<dbReference type="AlphaFoldDB" id="J9FK14"/>
<comment type="caution">
    <text evidence="2">The sequence shown here is derived from an EMBL/GenBank/DDBJ whole genome shotgun (WGS) entry which is preliminary data.</text>
</comment>
<evidence type="ECO:0000259" key="1">
    <source>
        <dbReference type="Pfam" id="PF20647"/>
    </source>
</evidence>
<gene>
    <name evidence="2" type="ORF">EVA_21911</name>
</gene>
<proteinExistence type="predicted"/>
<name>J9FK14_9ZZZZ</name>
<dbReference type="Pfam" id="PF20647">
    <property type="entry name" value="DUF6808"/>
    <property type="match status" value="1"/>
</dbReference>
<dbReference type="InterPro" id="IPR049214">
    <property type="entry name" value="DUF6808"/>
</dbReference>